<reference evidence="2" key="1">
    <citation type="journal article" date="2014" name="Int. J. Syst. Evol. Microbiol.">
        <title>Complete genome sequence of Corynebacterium casei LMG S-19264T (=DSM 44701T), isolated from a smear-ripened cheese.</title>
        <authorList>
            <consortium name="US DOE Joint Genome Institute (JGI-PGF)"/>
            <person name="Walter F."/>
            <person name="Albersmeier A."/>
            <person name="Kalinowski J."/>
            <person name="Ruckert C."/>
        </authorList>
    </citation>
    <scope>NUCLEOTIDE SEQUENCE</scope>
    <source>
        <strain evidence="2">CGMCC 1.12408</strain>
    </source>
</reference>
<dbReference type="Proteomes" id="UP000613512">
    <property type="component" value="Unassembled WGS sequence"/>
</dbReference>
<dbReference type="Gene3D" id="3.40.960.10">
    <property type="entry name" value="VSR Endonuclease"/>
    <property type="match status" value="1"/>
</dbReference>
<evidence type="ECO:0000313" key="2">
    <source>
        <dbReference type="EMBL" id="GGA69427.1"/>
    </source>
</evidence>
<dbReference type="Pfam" id="PF21598">
    <property type="entry name" value="PvuRts1I-like_N"/>
    <property type="match status" value="1"/>
</dbReference>
<evidence type="ECO:0000259" key="1">
    <source>
        <dbReference type="Pfam" id="PF21598"/>
    </source>
</evidence>
<dbReference type="RefSeq" id="WP_188383771.1">
    <property type="nucleotide sequence ID" value="NZ_BMEY01000005.1"/>
</dbReference>
<keyword evidence="3" id="KW-1185">Reference proteome</keyword>
<reference evidence="2" key="2">
    <citation type="submission" date="2020-09" db="EMBL/GenBank/DDBJ databases">
        <authorList>
            <person name="Sun Q."/>
            <person name="Zhou Y."/>
        </authorList>
    </citation>
    <scope>NUCLEOTIDE SEQUENCE</scope>
    <source>
        <strain evidence="2">CGMCC 1.12408</strain>
    </source>
</reference>
<organism evidence="2 3">
    <name type="scientific">Ornithinibacillus halotolerans</name>
    <dbReference type="NCBI Taxonomy" id="1274357"/>
    <lineage>
        <taxon>Bacteria</taxon>
        <taxon>Bacillati</taxon>
        <taxon>Bacillota</taxon>
        <taxon>Bacilli</taxon>
        <taxon>Bacillales</taxon>
        <taxon>Bacillaceae</taxon>
        <taxon>Ornithinibacillus</taxon>
    </lineage>
</organism>
<name>A0A916RU10_9BACI</name>
<feature type="domain" description="Restriction endonuclease PvuRts1 I-like N-terminal" evidence="1">
    <location>
        <begin position="4"/>
        <end position="119"/>
    </location>
</feature>
<comment type="caution">
    <text evidence="2">The sequence shown here is derived from an EMBL/GenBank/DDBJ whole genome shotgun (WGS) entry which is preliminary data.</text>
</comment>
<dbReference type="EMBL" id="BMEY01000005">
    <property type="protein sequence ID" value="GGA69427.1"/>
    <property type="molecule type" value="Genomic_DNA"/>
</dbReference>
<dbReference type="InterPro" id="IPR048797">
    <property type="entry name" value="PvuRts1I-like_N"/>
</dbReference>
<accession>A0A916RU10</accession>
<proteinExistence type="predicted"/>
<dbReference type="AlphaFoldDB" id="A0A916RU10"/>
<evidence type="ECO:0000313" key="3">
    <source>
        <dbReference type="Proteomes" id="UP000613512"/>
    </source>
</evidence>
<gene>
    <name evidence="2" type="ORF">GCM10008025_11710</name>
</gene>
<sequence length="148" mass="17634">MLKYKYIKAQLAKTNKKNDENYVITRIWNRLDNIDIKFITQQYIVREDGKYALTNMFFPQLNLHIEIDEGYHQSPEQAQNDLIREQDIISITGHEIKRIDVTKNLITVHEQIDEVVHYIHSKVEEMGSDKIMSHSEHVPIRKCIWTQL</sequence>
<protein>
    <recommendedName>
        <fullName evidence="1">Restriction endonuclease PvuRts1 I-like N-terminal domain-containing protein</fullName>
    </recommendedName>
</protein>